<organism evidence="1">
    <name type="scientific">Brassica oleracea</name>
    <name type="common">Wild cabbage</name>
    <dbReference type="NCBI Taxonomy" id="3712"/>
    <lineage>
        <taxon>Eukaryota</taxon>
        <taxon>Viridiplantae</taxon>
        <taxon>Streptophyta</taxon>
        <taxon>Embryophyta</taxon>
        <taxon>Tracheophyta</taxon>
        <taxon>Spermatophyta</taxon>
        <taxon>Magnoliopsida</taxon>
        <taxon>eudicotyledons</taxon>
        <taxon>Gunneridae</taxon>
        <taxon>Pentapetalae</taxon>
        <taxon>rosids</taxon>
        <taxon>malvids</taxon>
        <taxon>Brassicales</taxon>
        <taxon>Brassicaceae</taxon>
        <taxon>Brassiceae</taxon>
        <taxon>Brassica</taxon>
    </lineage>
</organism>
<accession>A0A3P6EQ06</accession>
<protein>
    <submittedName>
        <fullName evidence="1">Uncharacterized protein</fullName>
    </submittedName>
</protein>
<dbReference type="EMBL" id="LR031876">
    <property type="protein sequence ID" value="VDD35585.1"/>
    <property type="molecule type" value="Genomic_DNA"/>
</dbReference>
<reference evidence="1" key="1">
    <citation type="submission" date="2018-11" db="EMBL/GenBank/DDBJ databases">
        <authorList>
            <consortium name="Genoscope - CEA"/>
            <person name="William W."/>
        </authorList>
    </citation>
    <scope>NUCLEOTIDE SEQUENCE</scope>
</reference>
<evidence type="ECO:0000313" key="1">
    <source>
        <dbReference type="EMBL" id="VDD35585.1"/>
    </source>
</evidence>
<dbReference type="AlphaFoldDB" id="A0A3P6EQ06"/>
<sequence length="50" mass="5604">MKLVKLHPWLGSSGDALSLQWSAGFWLRCCTYSLKVNGRLMAPRHTVPSC</sequence>
<name>A0A3P6EQ06_BRAOL</name>
<gene>
    <name evidence="1" type="ORF">BOLC7T41145H</name>
</gene>
<proteinExistence type="predicted"/>